<feature type="transmembrane region" description="Helical" evidence="21">
    <location>
        <begin position="206"/>
        <end position="226"/>
    </location>
</feature>
<comment type="subcellular location">
    <subcellularLocation>
        <location evidence="1">Cell membrane</location>
        <topology evidence="1">Multi-pass membrane protein</topology>
    </subcellularLocation>
</comment>
<dbReference type="InterPro" id="IPR018365">
    <property type="entry name" value="Cell_cycle_FtsW-rel_CS"/>
</dbReference>
<feature type="transmembrane region" description="Helical" evidence="21">
    <location>
        <begin position="360"/>
        <end position="378"/>
    </location>
</feature>
<evidence type="ECO:0000256" key="9">
    <source>
        <dbReference type="ARBA" id="ARBA00022984"/>
    </source>
</evidence>
<evidence type="ECO:0000256" key="20">
    <source>
        <dbReference type="ARBA" id="ARBA00049902"/>
    </source>
</evidence>
<keyword evidence="7 21" id="KW-0812">Transmembrane</keyword>
<keyword evidence="11 21" id="KW-0472">Membrane</keyword>
<keyword evidence="10 21" id="KW-1133">Transmembrane helix</keyword>
<dbReference type="GO" id="GO:0008360">
    <property type="term" value="P:regulation of cell shape"/>
    <property type="evidence" value="ECO:0007669"/>
    <property type="project" value="UniProtKB-KW"/>
</dbReference>
<dbReference type="GO" id="GO:0009252">
    <property type="term" value="P:peptidoglycan biosynthetic process"/>
    <property type="evidence" value="ECO:0007669"/>
    <property type="project" value="UniProtKB-KW"/>
</dbReference>
<dbReference type="Proteomes" id="UP000069205">
    <property type="component" value="Chromosome"/>
</dbReference>
<accession>A0A0K2G8X2</accession>
<dbReference type="EMBL" id="CP011801">
    <property type="protein sequence ID" value="ALA57057.1"/>
    <property type="molecule type" value="Genomic_DNA"/>
</dbReference>
<evidence type="ECO:0000256" key="16">
    <source>
        <dbReference type="ARBA" id="ARBA00038053"/>
    </source>
</evidence>
<sequence>MSQRTAGTLALPWPTSNPRAKKRVAMDHTLLIVTMILALVGLVMVFSASAVVAGNKFQDSGYFLKRQLAWLTFGFLLLHLASHIDYVWWKRLSIPLLGMMVVLLVMVLIPSLGVAAKGARRWLRLGPISIQPAEMVKLVSVIYLAAYLTKKEDRITVFSNGLLPVLIVIGLLSGLVLLEPDLGTVVVIGLVTVGLLFLGGARLSHLVGLGLCAVPAVVVLVLGSSYRRQRLMTFLAPWKDASDAGFQITQSFLAFGSGGPFGVGLGEGKQKLFFLPEAHTDFVLALVGEELGLVGTGAIILLFALFVARGFQVAARARMPFGRYLGMGITLLIGVQALVNACVVTGLVPTKGLTLPFVSYGGSSLVVSLLGVGILLNISRDRQAGREEPDQQGGRGRSRRR</sequence>
<comment type="pathway">
    <text evidence="2">Cell wall biogenesis; peptidoglycan biosynthesis.</text>
</comment>
<dbReference type="KEGG" id="nmv:NITMOv2_0621"/>
<protein>
    <recommendedName>
        <fullName evidence="17">Probable peptidoglycan glycosyltransferase FtsW</fullName>
        <ecNumber evidence="19">2.4.99.28</ecNumber>
    </recommendedName>
    <alternativeName>
        <fullName evidence="18">Cell division protein FtsW</fullName>
    </alternativeName>
    <alternativeName>
        <fullName evidence="15">Cell wall polymerase</fullName>
    </alternativeName>
    <alternativeName>
        <fullName evidence="14">Peptidoglycan polymerase</fullName>
    </alternativeName>
</protein>
<keyword evidence="3" id="KW-1003">Cell membrane</keyword>
<dbReference type="Pfam" id="PF01098">
    <property type="entry name" value="FTSW_RODA_SPOVE"/>
    <property type="match status" value="1"/>
</dbReference>
<name>A0A0K2G8X2_NITMO</name>
<dbReference type="GO" id="GO:0071555">
    <property type="term" value="P:cell wall organization"/>
    <property type="evidence" value="ECO:0007669"/>
    <property type="project" value="UniProtKB-KW"/>
</dbReference>
<dbReference type="NCBIfam" id="TIGR02614">
    <property type="entry name" value="ftsW"/>
    <property type="match status" value="1"/>
</dbReference>
<dbReference type="STRING" id="42253.NITMOv2_0621"/>
<keyword evidence="12" id="KW-0131">Cell cycle</keyword>
<dbReference type="PATRIC" id="fig|42253.5.peg.615"/>
<dbReference type="GO" id="GO:0008955">
    <property type="term" value="F:peptidoglycan glycosyltransferase activity"/>
    <property type="evidence" value="ECO:0007669"/>
    <property type="project" value="UniProtKB-EC"/>
</dbReference>
<evidence type="ECO:0000256" key="17">
    <source>
        <dbReference type="ARBA" id="ARBA00041185"/>
    </source>
</evidence>
<keyword evidence="23" id="KW-1185">Reference proteome</keyword>
<proteinExistence type="inferred from homology"/>
<dbReference type="GO" id="GO:0032153">
    <property type="term" value="C:cell division site"/>
    <property type="evidence" value="ECO:0007669"/>
    <property type="project" value="TreeGrafter"/>
</dbReference>
<feature type="transmembrane region" description="Helical" evidence="21">
    <location>
        <begin position="182"/>
        <end position="199"/>
    </location>
</feature>
<feature type="transmembrane region" description="Helical" evidence="21">
    <location>
        <begin position="324"/>
        <end position="348"/>
    </location>
</feature>
<evidence type="ECO:0000256" key="2">
    <source>
        <dbReference type="ARBA" id="ARBA00004752"/>
    </source>
</evidence>
<feature type="transmembrane region" description="Helical" evidence="21">
    <location>
        <begin position="96"/>
        <end position="116"/>
    </location>
</feature>
<dbReference type="PROSITE" id="PS00428">
    <property type="entry name" value="FTSW_RODA_SPOVE"/>
    <property type="match status" value="1"/>
</dbReference>
<dbReference type="RefSeq" id="WP_053378459.1">
    <property type="nucleotide sequence ID" value="NZ_CP011801.1"/>
</dbReference>
<comment type="similarity">
    <text evidence="16">Belongs to the SEDS family. FtsW subfamily.</text>
</comment>
<reference evidence="22 23" key="1">
    <citation type="journal article" date="2015" name="Proc. Natl. Acad. Sci. U.S.A.">
        <title>Expanded metabolic versatility of ubiquitous nitrite-oxidizing bacteria from the genus Nitrospira.</title>
        <authorList>
            <person name="Koch H."/>
            <person name="Lucker S."/>
            <person name="Albertsen M."/>
            <person name="Kitzinger K."/>
            <person name="Herbold C."/>
            <person name="Spieck E."/>
            <person name="Nielsen P.H."/>
            <person name="Wagner M."/>
            <person name="Daims H."/>
        </authorList>
    </citation>
    <scope>NUCLEOTIDE SEQUENCE [LARGE SCALE GENOMIC DNA]</scope>
    <source>
        <strain evidence="22 23">NSP M-1</strain>
    </source>
</reference>
<feature type="transmembrane region" description="Helical" evidence="21">
    <location>
        <begin position="291"/>
        <end position="312"/>
    </location>
</feature>
<evidence type="ECO:0000256" key="14">
    <source>
        <dbReference type="ARBA" id="ARBA00032370"/>
    </source>
</evidence>
<evidence type="ECO:0000256" key="21">
    <source>
        <dbReference type="SAM" id="Phobius"/>
    </source>
</evidence>
<feature type="transmembrane region" description="Helical" evidence="21">
    <location>
        <begin position="29"/>
        <end position="48"/>
    </location>
</feature>
<keyword evidence="6" id="KW-0808">Transferase</keyword>
<evidence type="ECO:0000256" key="15">
    <source>
        <dbReference type="ARBA" id="ARBA00033270"/>
    </source>
</evidence>
<dbReference type="PANTHER" id="PTHR30474">
    <property type="entry name" value="CELL CYCLE PROTEIN"/>
    <property type="match status" value="1"/>
</dbReference>
<feature type="transmembrane region" description="Helical" evidence="21">
    <location>
        <begin position="155"/>
        <end position="176"/>
    </location>
</feature>
<evidence type="ECO:0000256" key="4">
    <source>
        <dbReference type="ARBA" id="ARBA00022618"/>
    </source>
</evidence>
<dbReference type="GO" id="GO:0051301">
    <property type="term" value="P:cell division"/>
    <property type="evidence" value="ECO:0007669"/>
    <property type="project" value="UniProtKB-KW"/>
</dbReference>
<keyword evidence="5" id="KW-0328">Glycosyltransferase</keyword>
<evidence type="ECO:0000256" key="11">
    <source>
        <dbReference type="ARBA" id="ARBA00023136"/>
    </source>
</evidence>
<dbReference type="OrthoDB" id="9768187at2"/>
<dbReference type="InterPro" id="IPR013437">
    <property type="entry name" value="FtsW"/>
</dbReference>
<evidence type="ECO:0000256" key="13">
    <source>
        <dbReference type="ARBA" id="ARBA00023316"/>
    </source>
</evidence>
<keyword evidence="8" id="KW-0133">Cell shape</keyword>
<evidence type="ECO:0000256" key="18">
    <source>
        <dbReference type="ARBA" id="ARBA00041418"/>
    </source>
</evidence>
<evidence type="ECO:0000256" key="3">
    <source>
        <dbReference type="ARBA" id="ARBA00022475"/>
    </source>
</evidence>
<dbReference type="InterPro" id="IPR001182">
    <property type="entry name" value="FtsW/RodA"/>
</dbReference>
<dbReference type="EC" id="2.4.99.28" evidence="19"/>
<keyword evidence="4 22" id="KW-0132">Cell division</keyword>
<evidence type="ECO:0000313" key="22">
    <source>
        <dbReference type="EMBL" id="ALA57057.1"/>
    </source>
</evidence>
<keyword evidence="13" id="KW-0961">Cell wall biogenesis/degradation</keyword>
<feature type="transmembrane region" description="Helical" evidence="21">
    <location>
        <begin position="68"/>
        <end position="89"/>
    </location>
</feature>
<dbReference type="GO" id="GO:0015648">
    <property type="term" value="F:lipid-linked peptidoglycan transporter activity"/>
    <property type="evidence" value="ECO:0007669"/>
    <property type="project" value="TreeGrafter"/>
</dbReference>
<gene>
    <name evidence="22" type="primary">ftsW</name>
    <name evidence="22" type="ORF">NITMOv2_0621</name>
</gene>
<feature type="transmembrane region" description="Helical" evidence="21">
    <location>
        <begin position="128"/>
        <end position="148"/>
    </location>
</feature>
<dbReference type="PANTHER" id="PTHR30474:SF2">
    <property type="entry name" value="PEPTIDOGLYCAN GLYCOSYLTRANSFERASE FTSW-RELATED"/>
    <property type="match status" value="1"/>
</dbReference>
<dbReference type="GO" id="GO:0005886">
    <property type="term" value="C:plasma membrane"/>
    <property type="evidence" value="ECO:0007669"/>
    <property type="project" value="UniProtKB-SubCell"/>
</dbReference>
<organism evidence="22 23">
    <name type="scientific">Nitrospira moscoviensis</name>
    <dbReference type="NCBI Taxonomy" id="42253"/>
    <lineage>
        <taxon>Bacteria</taxon>
        <taxon>Pseudomonadati</taxon>
        <taxon>Nitrospirota</taxon>
        <taxon>Nitrospiria</taxon>
        <taxon>Nitrospirales</taxon>
        <taxon>Nitrospiraceae</taxon>
        <taxon>Nitrospira</taxon>
    </lineage>
</organism>
<evidence type="ECO:0000256" key="1">
    <source>
        <dbReference type="ARBA" id="ARBA00004651"/>
    </source>
</evidence>
<evidence type="ECO:0000256" key="8">
    <source>
        <dbReference type="ARBA" id="ARBA00022960"/>
    </source>
</evidence>
<evidence type="ECO:0000256" key="6">
    <source>
        <dbReference type="ARBA" id="ARBA00022679"/>
    </source>
</evidence>
<evidence type="ECO:0000256" key="19">
    <source>
        <dbReference type="ARBA" id="ARBA00044770"/>
    </source>
</evidence>
<dbReference type="AlphaFoldDB" id="A0A0K2G8X2"/>
<evidence type="ECO:0000256" key="10">
    <source>
        <dbReference type="ARBA" id="ARBA00022989"/>
    </source>
</evidence>
<keyword evidence="9" id="KW-0573">Peptidoglycan synthesis</keyword>
<evidence type="ECO:0000256" key="7">
    <source>
        <dbReference type="ARBA" id="ARBA00022692"/>
    </source>
</evidence>
<evidence type="ECO:0000256" key="12">
    <source>
        <dbReference type="ARBA" id="ARBA00023306"/>
    </source>
</evidence>
<evidence type="ECO:0000313" key="23">
    <source>
        <dbReference type="Proteomes" id="UP000069205"/>
    </source>
</evidence>
<evidence type="ECO:0000256" key="5">
    <source>
        <dbReference type="ARBA" id="ARBA00022676"/>
    </source>
</evidence>
<comment type="catalytic activity">
    <reaction evidence="20">
        <text>[GlcNAc-(1-&gt;4)-Mur2Ac(oyl-L-Ala-gamma-D-Glu-L-Lys-D-Ala-D-Ala)](n)-di-trans,octa-cis-undecaprenyl diphosphate + beta-D-GlcNAc-(1-&gt;4)-Mur2Ac(oyl-L-Ala-gamma-D-Glu-L-Lys-D-Ala-D-Ala)-di-trans,octa-cis-undecaprenyl diphosphate = [GlcNAc-(1-&gt;4)-Mur2Ac(oyl-L-Ala-gamma-D-Glu-L-Lys-D-Ala-D-Ala)](n+1)-di-trans,octa-cis-undecaprenyl diphosphate + di-trans,octa-cis-undecaprenyl diphosphate + H(+)</text>
        <dbReference type="Rhea" id="RHEA:23708"/>
        <dbReference type="Rhea" id="RHEA-COMP:9602"/>
        <dbReference type="Rhea" id="RHEA-COMP:9603"/>
        <dbReference type="ChEBI" id="CHEBI:15378"/>
        <dbReference type="ChEBI" id="CHEBI:58405"/>
        <dbReference type="ChEBI" id="CHEBI:60033"/>
        <dbReference type="ChEBI" id="CHEBI:78435"/>
        <dbReference type="EC" id="2.4.99.28"/>
    </reaction>
</comment>